<evidence type="ECO:0000256" key="8">
    <source>
        <dbReference type="ARBA" id="ARBA00023010"/>
    </source>
</evidence>
<evidence type="ECO:0000256" key="6">
    <source>
        <dbReference type="ARBA" id="ARBA00022927"/>
    </source>
</evidence>
<dbReference type="NCBIfam" id="TIGR00739">
    <property type="entry name" value="yajC"/>
    <property type="match status" value="1"/>
</dbReference>
<evidence type="ECO:0000256" key="2">
    <source>
        <dbReference type="ARBA" id="ARBA00006742"/>
    </source>
</evidence>
<evidence type="ECO:0000256" key="9">
    <source>
        <dbReference type="ARBA" id="ARBA00023136"/>
    </source>
</evidence>
<dbReference type="Proteomes" id="UP001199319">
    <property type="component" value="Unassembled WGS sequence"/>
</dbReference>
<keyword evidence="4" id="KW-1003">Cell membrane</keyword>
<evidence type="ECO:0000256" key="4">
    <source>
        <dbReference type="ARBA" id="ARBA00022475"/>
    </source>
</evidence>
<organism evidence="12 13">
    <name type="scientific">Brotocaccenecus cirricatena</name>
    <dbReference type="NCBI Taxonomy" id="3064195"/>
    <lineage>
        <taxon>Bacteria</taxon>
        <taxon>Bacillati</taxon>
        <taxon>Bacillota</taxon>
        <taxon>Clostridia</taxon>
        <taxon>Eubacteriales</taxon>
        <taxon>Oscillospiraceae</taxon>
        <taxon>Brotocaccenecus</taxon>
    </lineage>
</organism>
<keyword evidence="6" id="KW-0653">Protein transport</keyword>
<dbReference type="PANTHER" id="PTHR33909:SF1">
    <property type="entry name" value="SEC TRANSLOCON ACCESSORY COMPLEX SUBUNIT YAJC"/>
    <property type="match status" value="1"/>
</dbReference>
<comment type="caution">
    <text evidence="12">The sequence shown here is derived from an EMBL/GenBank/DDBJ whole genome shotgun (WGS) entry which is preliminary data.</text>
</comment>
<sequence length="150" mass="16136">MIEFAYAATTSGNTPAAGGGMSSIVLIVLMVAIFYFMLIRPESKRKKQAEEMRSSLQKGDWLTTIGGVYGRVVAITDRTVVIETSEDRVRIEFLKSAIGSVGTLDEQAAAAQRGSRKAKKGAEAEKPVEAPVEAPAEETPAETEKAEDQE</sequence>
<dbReference type="Pfam" id="PF02699">
    <property type="entry name" value="YajC"/>
    <property type="match status" value="1"/>
</dbReference>
<evidence type="ECO:0000256" key="7">
    <source>
        <dbReference type="ARBA" id="ARBA00022989"/>
    </source>
</evidence>
<keyword evidence="13" id="KW-1185">Reference proteome</keyword>
<evidence type="ECO:0000256" key="3">
    <source>
        <dbReference type="ARBA" id="ARBA00022448"/>
    </source>
</evidence>
<evidence type="ECO:0000256" key="5">
    <source>
        <dbReference type="ARBA" id="ARBA00022692"/>
    </source>
</evidence>
<dbReference type="RefSeq" id="WP_302928262.1">
    <property type="nucleotide sequence ID" value="NZ_JAJEPW010000011.1"/>
</dbReference>
<keyword evidence="8" id="KW-0811">Translocation</keyword>
<name>A0AAE3AAD8_9FIRM</name>
<evidence type="ECO:0000256" key="1">
    <source>
        <dbReference type="ARBA" id="ARBA00004162"/>
    </source>
</evidence>
<evidence type="ECO:0000313" key="13">
    <source>
        <dbReference type="Proteomes" id="UP001199319"/>
    </source>
</evidence>
<dbReference type="SMART" id="SM01323">
    <property type="entry name" value="YajC"/>
    <property type="match status" value="1"/>
</dbReference>
<evidence type="ECO:0000313" key="12">
    <source>
        <dbReference type="EMBL" id="MCC2128957.1"/>
    </source>
</evidence>
<evidence type="ECO:0000256" key="11">
    <source>
        <dbReference type="SAM" id="Phobius"/>
    </source>
</evidence>
<reference evidence="12" key="1">
    <citation type="submission" date="2021-10" db="EMBL/GenBank/DDBJ databases">
        <title>Anaerobic single-cell dispensing facilitates the cultivation of human gut bacteria.</title>
        <authorList>
            <person name="Afrizal A."/>
        </authorList>
    </citation>
    <scope>NUCLEOTIDE SEQUENCE</scope>
    <source>
        <strain evidence="12">CLA-AA-H272</strain>
    </source>
</reference>
<accession>A0AAE3AAD8</accession>
<keyword evidence="9 11" id="KW-0472">Membrane</keyword>
<protein>
    <submittedName>
        <fullName evidence="12">Preprotein translocase subunit YajC</fullName>
    </submittedName>
</protein>
<dbReference type="AlphaFoldDB" id="A0AAE3AAD8"/>
<comment type="similarity">
    <text evidence="2">Belongs to the YajC family.</text>
</comment>
<dbReference type="PANTHER" id="PTHR33909">
    <property type="entry name" value="SEC TRANSLOCON ACCESSORY COMPLEX SUBUNIT YAJC"/>
    <property type="match status" value="1"/>
</dbReference>
<keyword evidence="7 11" id="KW-1133">Transmembrane helix</keyword>
<evidence type="ECO:0000256" key="10">
    <source>
        <dbReference type="SAM" id="MobiDB-lite"/>
    </source>
</evidence>
<dbReference type="GO" id="GO:0005886">
    <property type="term" value="C:plasma membrane"/>
    <property type="evidence" value="ECO:0007669"/>
    <property type="project" value="UniProtKB-SubCell"/>
</dbReference>
<feature type="region of interest" description="Disordered" evidence="10">
    <location>
        <begin position="109"/>
        <end position="150"/>
    </location>
</feature>
<dbReference type="InterPro" id="IPR003849">
    <property type="entry name" value="Preprotein_translocase_YajC"/>
</dbReference>
<comment type="subcellular location">
    <subcellularLocation>
        <location evidence="1">Cell membrane</location>
        <topology evidence="1">Single-pass membrane protein</topology>
    </subcellularLocation>
</comment>
<feature type="transmembrane region" description="Helical" evidence="11">
    <location>
        <begin position="20"/>
        <end position="38"/>
    </location>
</feature>
<dbReference type="PRINTS" id="PR01853">
    <property type="entry name" value="YAJCTRNLCASE"/>
</dbReference>
<proteinExistence type="inferred from homology"/>
<dbReference type="GO" id="GO:0015031">
    <property type="term" value="P:protein transport"/>
    <property type="evidence" value="ECO:0007669"/>
    <property type="project" value="UniProtKB-KW"/>
</dbReference>
<gene>
    <name evidence="12" type="primary">yajC</name>
    <name evidence="12" type="ORF">LKD37_05400</name>
</gene>
<dbReference type="EMBL" id="JAJEPW010000011">
    <property type="protein sequence ID" value="MCC2128957.1"/>
    <property type="molecule type" value="Genomic_DNA"/>
</dbReference>
<keyword evidence="5 11" id="KW-0812">Transmembrane</keyword>
<keyword evidence="3" id="KW-0813">Transport</keyword>